<dbReference type="OrthoDB" id="149172at2"/>
<reference evidence="3 4" key="1">
    <citation type="submission" date="2016-10" db="EMBL/GenBank/DDBJ databases">
        <authorList>
            <person name="de Groot N.N."/>
        </authorList>
    </citation>
    <scope>NUCLEOTIDE SEQUENCE [LARGE SCALE GENOMIC DNA]</scope>
    <source>
        <strain evidence="3 4">CGMCC 1.10267</strain>
    </source>
</reference>
<keyword evidence="1" id="KW-0456">Lyase</keyword>
<feature type="domain" description="Amidohydrolase-related" evidence="2">
    <location>
        <begin position="8"/>
        <end position="336"/>
    </location>
</feature>
<dbReference type="STRING" id="440168.SAMN04487974_101791"/>
<dbReference type="AlphaFoldDB" id="A0A1G7SZG5"/>
<proteinExistence type="predicted"/>
<dbReference type="SUPFAM" id="SSF51556">
    <property type="entry name" value="Metallo-dependent hydrolases"/>
    <property type="match status" value="1"/>
</dbReference>
<evidence type="ECO:0000313" key="3">
    <source>
        <dbReference type="EMBL" id="SDG27720.1"/>
    </source>
</evidence>
<dbReference type="InterPro" id="IPR006680">
    <property type="entry name" value="Amidohydro-rel"/>
</dbReference>
<keyword evidence="4" id="KW-1185">Reference proteome</keyword>
<dbReference type="Proteomes" id="UP000199495">
    <property type="component" value="Unassembled WGS sequence"/>
</dbReference>
<name>A0A1G7SZG5_9HYPH</name>
<dbReference type="EMBL" id="FNCS01000001">
    <property type="protein sequence ID" value="SDG27720.1"/>
    <property type="molecule type" value="Genomic_DNA"/>
</dbReference>
<dbReference type="GO" id="GO:0016831">
    <property type="term" value="F:carboxy-lyase activity"/>
    <property type="evidence" value="ECO:0007669"/>
    <property type="project" value="InterPro"/>
</dbReference>
<keyword evidence="3" id="KW-0378">Hydrolase</keyword>
<evidence type="ECO:0000256" key="1">
    <source>
        <dbReference type="ARBA" id="ARBA00023239"/>
    </source>
</evidence>
<organism evidence="3 4">
    <name type="scientific">Pelagibacterium luteolum</name>
    <dbReference type="NCBI Taxonomy" id="440168"/>
    <lineage>
        <taxon>Bacteria</taxon>
        <taxon>Pseudomonadati</taxon>
        <taxon>Pseudomonadota</taxon>
        <taxon>Alphaproteobacteria</taxon>
        <taxon>Hyphomicrobiales</taxon>
        <taxon>Devosiaceae</taxon>
        <taxon>Pelagibacterium</taxon>
    </lineage>
</organism>
<dbReference type="Gene3D" id="3.20.20.140">
    <property type="entry name" value="Metal-dependent hydrolases"/>
    <property type="match status" value="1"/>
</dbReference>
<dbReference type="RefSeq" id="WP_090591825.1">
    <property type="nucleotide sequence ID" value="NZ_FNCS01000001.1"/>
</dbReference>
<evidence type="ECO:0000259" key="2">
    <source>
        <dbReference type="Pfam" id="PF04909"/>
    </source>
</evidence>
<sequence>MQYIDAFNHFFPKPLWEKIQTFEGAGKNIGKRMQNIPCIFDLDERFTVMDRFENYRQVLSLGMPPVEAMGTPEATPELARLGNEGFAELCAKYPGRFPGYLAALPMNNPEAAVKELERVFSANDGAVGVQIHTNVNGAPLDDEQFFGIFETAAKFDRPVFLHPSRGEEMPDYATEDKSRYEIWWTFGWPYETSAAMARIVLSGMMDKLPNLKLLAHHLGAMVPYFEGRVGPGQDQLGKRTSTEDLSHVLQNLKKRPFDYFKDFYADTAVFGSRPATVCGLEFYGVDKVLFASDSPFDPEKGPGYIRDTIAVLNSLELPQGDMEKICFKNAQKLFRIE</sequence>
<gene>
    <name evidence="3" type="ORF">SAMN04487974_101791</name>
</gene>
<dbReference type="InterPro" id="IPR032466">
    <property type="entry name" value="Metal_Hydrolase"/>
</dbReference>
<dbReference type="GO" id="GO:0016787">
    <property type="term" value="F:hydrolase activity"/>
    <property type="evidence" value="ECO:0007669"/>
    <property type="project" value="UniProtKB-KW"/>
</dbReference>
<dbReference type="InterPro" id="IPR032465">
    <property type="entry name" value="ACMSD"/>
</dbReference>
<dbReference type="Pfam" id="PF04909">
    <property type="entry name" value="Amidohydro_2"/>
    <property type="match status" value="1"/>
</dbReference>
<accession>A0A1G7SZG5</accession>
<dbReference type="PANTHER" id="PTHR21240:SF28">
    <property type="entry name" value="ISO-OROTATE DECARBOXYLASE (EUROFUNG)"/>
    <property type="match status" value="1"/>
</dbReference>
<dbReference type="PANTHER" id="PTHR21240">
    <property type="entry name" value="2-AMINO-3-CARBOXYLMUCONATE-6-SEMIALDEHYDE DECARBOXYLASE"/>
    <property type="match status" value="1"/>
</dbReference>
<dbReference type="GO" id="GO:0019748">
    <property type="term" value="P:secondary metabolic process"/>
    <property type="evidence" value="ECO:0007669"/>
    <property type="project" value="TreeGrafter"/>
</dbReference>
<dbReference type="GO" id="GO:0005737">
    <property type="term" value="C:cytoplasm"/>
    <property type="evidence" value="ECO:0007669"/>
    <property type="project" value="TreeGrafter"/>
</dbReference>
<protein>
    <submittedName>
        <fullName evidence="3">Predicted metal-dependent hydrolase, TIM-barrel fold</fullName>
    </submittedName>
</protein>
<evidence type="ECO:0000313" key="4">
    <source>
        <dbReference type="Proteomes" id="UP000199495"/>
    </source>
</evidence>